<proteinExistence type="predicted"/>
<dbReference type="GeneID" id="75185016"/>
<protein>
    <submittedName>
        <fullName evidence="1">RedY protein</fullName>
    </submittedName>
</protein>
<name>A0A6C1BXD9_9ACTN</name>
<dbReference type="Pfam" id="PF11639">
    <property type="entry name" value="HapK"/>
    <property type="match status" value="1"/>
</dbReference>
<dbReference type="AlphaFoldDB" id="A0A6C1BXD9"/>
<reference evidence="1 2" key="1">
    <citation type="submission" date="2018-10" db="EMBL/GenBank/DDBJ databases">
        <title>Isolation of pseudouridimycin from Streptomyces albus DSM 40763.</title>
        <authorList>
            <person name="Rosenqvist P."/>
            <person name="Metsae-Ketelae M."/>
            <person name="Virta P."/>
        </authorList>
    </citation>
    <scope>NUCLEOTIDE SEQUENCE [LARGE SCALE GENOMIC DNA]</scope>
    <source>
        <strain evidence="1 2">DSM 40763</strain>
    </source>
</reference>
<dbReference type="RefSeq" id="WP_016467647.1">
    <property type="nucleotide sequence ID" value="NZ_BBQG01000011.1"/>
</dbReference>
<evidence type="ECO:0000313" key="2">
    <source>
        <dbReference type="Proteomes" id="UP000298111"/>
    </source>
</evidence>
<dbReference type="InterPro" id="IPR021667">
    <property type="entry name" value="HapK"/>
</dbReference>
<dbReference type="Proteomes" id="UP000298111">
    <property type="component" value="Unassembled WGS sequence"/>
</dbReference>
<gene>
    <name evidence="1" type="ORF">D8771_03320</name>
</gene>
<dbReference type="Gene3D" id="3.30.70.100">
    <property type="match status" value="1"/>
</dbReference>
<accession>A0A6C1BXD9</accession>
<dbReference type="EMBL" id="RCIY01000009">
    <property type="protein sequence ID" value="TGG88517.1"/>
    <property type="molecule type" value="Genomic_DNA"/>
</dbReference>
<comment type="caution">
    <text evidence="1">The sequence shown here is derived from an EMBL/GenBank/DDBJ whole genome shotgun (WGS) entry which is preliminary data.</text>
</comment>
<organism evidence="1 2">
    <name type="scientific">Streptomyces albus</name>
    <dbReference type="NCBI Taxonomy" id="1888"/>
    <lineage>
        <taxon>Bacteria</taxon>
        <taxon>Bacillati</taxon>
        <taxon>Actinomycetota</taxon>
        <taxon>Actinomycetes</taxon>
        <taxon>Kitasatosporales</taxon>
        <taxon>Streptomycetaceae</taxon>
        <taxon>Streptomyces</taxon>
    </lineage>
</organism>
<sequence length="105" mass="11439">MECVVHRIRLREAAEHERFEKWVREVDYAACPQLPSVVSFSVHRVSLAADAPVHYFEVIQVTSQAAFAADAAGDVFRGLEAEFGTMAEVVDELAGERVGAGYAAG</sequence>
<evidence type="ECO:0000313" key="1">
    <source>
        <dbReference type="EMBL" id="TGG88517.1"/>
    </source>
</evidence>